<organism evidence="3 4">
    <name type="scientific">Nocardia transvalensis</name>
    <dbReference type="NCBI Taxonomy" id="37333"/>
    <lineage>
        <taxon>Bacteria</taxon>
        <taxon>Bacillati</taxon>
        <taxon>Actinomycetota</taxon>
        <taxon>Actinomycetes</taxon>
        <taxon>Mycobacteriales</taxon>
        <taxon>Nocardiaceae</taxon>
        <taxon>Nocardia</taxon>
    </lineage>
</organism>
<name>A0A7W9UMQ7_9NOCA</name>
<reference evidence="3 4" key="1">
    <citation type="submission" date="2020-08" db="EMBL/GenBank/DDBJ databases">
        <title>Sequencing the genomes of 1000 actinobacteria strains.</title>
        <authorList>
            <person name="Klenk H.-P."/>
        </authorList>
    </citation>
    <scope>NUCLEOTIDE SEQUENCE [LARGE SCALE GENOMIC DNA]</scope>
    <source>
        <strain evidence="3 4">DSM 43582</strain>
    </source>
</reference>
<comment type="caution">
    <text evidence="3">The sequence shown here is derived from an EMBL/GenBank/DDBJ whole genome shotgun (WGS) entry which is preliminary data.</text>
</comment>
<proteinExistence type="predicted"/>
<keyword evidence="4" id="KW-1185">Reference proteome</keyword>
<evidence type="ECO:0000313" key="4">
    <source>
        <dbReference type="Proteomes" id="UP000540412"/>
    </source>
</evidence>
<feature type="compositionally biased region" description="Basic and acidic residues" evidence="2">
    <location>
        <begin position="20"/>
        <end position="29"/>
    </location>
</feature>
<feature type="coiled-coil region" evidence="1">
    <location>
        <begin position="29"/>
        <end position="56"/>
    </location>
</feature>
<gene>
    <name evidence="3" type="ORF">BJY24_007783</name>
</gene>
<evidence type="ECO:0000256" key="1">
    <source>
        <dbReference type="SAM" id="Coils"/>
    </source>
</evidence>
<evidence type="ECO:0000256" key="2">
    <source>
        <dbReference type="SAM" id="MobiDB-lite"/>
    </source>
</evidence>
<evidence type="ECO:0000313" key="3">
    <source>
        <dbReference type="EMBL" id="MBB5918871.1"/>
    </source>
</evidence>
<dbReference type="RefSeq" id="WP_157185678.1">
    <property type="nucleotide sequence ID" value="NZ_JACHIT010000002.1"/>
</dbReference>
<feature type="region of interest" description="Disordered" evidence="2">
    <location>
        <begin position="1"/>
        <end position="29"/>
    </location>
</feature>
<dbReference type="Proteomes" id="UP000540412">
    <property type="component" value="Unassembled WGS sequence"/>
</dbReference>
<dbReference type="AlphaFoldDB" id="A0A7W9UMQ7"/>
<dbReference type="EMBL" id="JACHIT010000002">
    <property type="protein sequence ID" value="MBB5918871.1"/>
    <property type="molecule type" value="Genomic_DNA"/>
</dbReference>
<keyword evidence="1" id="KW-0175">Coiled coil</keyword>
<accession>A0A7W9UMQ7</accession>
<protein>
    <submittedName>
        <fullName evidence="3">Uncharacterized protein</fullName>
    </submittedName>
</protein>
<sequence length="71" mass="7794">MITGASLSSRCAVPPRTRPRTSEERRGVLPALRERLDELDRRATELDAARDLLRRTITATEAAAPGRDGHG</sequence>